<evidence type="ECO:0000313" key="1">
    <source>
        <dbReference type="EMBL" id="RVW16930.1"/>
    </source>
</evidence>
<accession>A0A438C121</accession>
<dbReference type="SUPFAM" id="SSF55961">
    <property type="entry name" value="Bet v1-like"/>
    <property type="match status" value="1"/>
</dbReference>
<proteinExistence type="predicted"/>
<dbReference type="Proteomes" id="UP000288805">
    <property type="component" value="Unassembled WGS sequence"/>
</dbReference>
<gene>
    <name evidence="1" type="ORF">CK203_070608</name>
</gene>
<name>A0A438C121_VITVI</name>
<protein>
    <recommendedName>
        <fullName evidence="3">Bet v I/Major latex protein domain-containing protein</fullName>
    </recommendedName>
</protein>
<sequence>MAQIAKMEAQVEIKSPSNKFYEVLSSKAHLLPKACPTKSRASKWLKVIGRVRALSSSGLTVSVRQC</sequence>
<dbReference type="Gene3D" id="3.30.530.20">
    <property type="match status" value="1"/>
</dbReference>
<dbReference type="AlphaFoldDB" id="A0A438C121"/>
<comment type="caution">
    <text evidence="1">The sequence shown here is derived from an EMBL/GenBank/DDBJ whole genome shotgun (WGS) entry which is preliminary data.</text>
</comment>
<evidence type="ECO:0000313" key="2">
    <source>
        <dbReference type="Proteomes" id="UP000288805"/>
    </source>
</evidence>
<reference evidence="1 2" key="1">
    <citation type="journal article" date="2018" name="PLoS Genet.">
        <title>Population sequencing reveals clonal diversity and ancestral inbreeding in the grapevine cultivar Chardonnay.</title>
        <authorList>
            <person name="Roach M.J."/>
            <person name="Johnson D.L."/>
            <person name="Bohlmann J."/>
            <person name="van Vuuren H.J."/>
            <person name="Jones S.J."/>
            <person name="Pretorius I.S."/>
            <person name="Schmidt S.A."/>
            <person name="Borneman A.R."/>
        </authorList>
    </citation>
    <scope>NUCLEOTIDE SEQUENCE [LARGE SCALE GENOMIC DNA]</scope>
    <source>
        <strain evidence="2">cv. Chardonnay</strain>
        <tissue evidence="1">Leaf</tissue>
    </source>
</reference>
<organism evidence="1 2">
    <name type="scientific">Vitis vinifera</name>
    <name type="common">Grape</name>
    <dbReference type="NCBI Taxonomy" id="29760"/>
    <lineage>
        <taxon>Eukaryota</taxon>
        <taxon>Viridiplantae</taxon>
        <taxon>Streptophyta</taxon>
        <taxon>Embryophyta</taxon>
        <taxon>Tracheophyta</taxon>
        <taxon>Spermatophyta</taxon>
        <taxon>Magnoliopsida</taxon>
        <taxon>eudicotyledons</taxon>
        <taxon>Gunneridae</taxon>
        <taxon>Pentapetalae</taxon>
        <taxon>rosids</taxon>
        <taxon>Vitales</taxon>
        <taxon>Vitaceae</taxon>
        <taxon>Viteae</taxon>
        <taxon>Vitis</taxon>
    </lineage>
</organism>
<evidence type="ECO:0008006" key="3">
    <source>
        <dbReference type="Google" id="ProtNLM"/>
    </source>
</evidence>
<dbReference type="EMBL" id="QGNW01002582">
    <property type="protein sequence ID" value="RVW16930.1"/>
    <property type="molecule type" value="Genomic_DNA"/>
</dbReference>
<dbReference type="InterPro" id="IPR023393">
    <property type="entry name" value="START-like_dom_sf"/>
</dbReference>